<keyword evidence="9" id="KW-0762">Sugar transport</keyword>
<keyword evidence="4 7" id="KW-0812">Transmembrane</keyword>
<evidence type="ECO:0000256" key="3">
    <source>
        <dbReference type="ARBA" id="ARBA00022475"/>
    </source>
</evidence>
<dbReference type="SUPFAM" id="SSF161098">
    <property type="entry name" value="MetI-like"/>
    <property type="match status" value="1"/>
</dbReference>
<keyword evidence="5 7" id="KW-1133">Transmembrane helix</keyword>
<dbReference type="GO" id="GO:0055085">
    <property type="term" value="P:transmembrane transport"/>
    <property type="evidence" value="ECO:0007669"/>
    <property type="project" value="InterPro"/>
</dbReference>
<keyword evidence="6 7" id="KW-0472">Membrane</keyword>
<evidence type="ECO:0000259" key="8">
    <source>
        <dbReference type="PROSITE" id="PS50928"/>
    </source>
</evidence>
<dbReference type="Pfam" id="PF00528">
    <property type="entry name" value="BPD_transp_1"/>
    <property type="match status" value="1"/>
</dbReference>
<dbReference type="InterPro" id="IPR035906">
    <property type="entry name" value="MetI-like_sf"/>
</dbReference>
<organism evidence="9 10">
    <name type="scientific">Crossiella cryophila</name>
    <dbReference type="NCBI Taxonomy" id="43355"/>
    <lineage>
        <taxon>Bacteria</taxon>
        <taxon>Bacillati</taxon>
        <taxon>Actinomycetota</taxon>
        <taxon>Actinomycetes</taxon>
        <taxon>Pseudonocardiales</taxon>
        <taxon>Pseudonocardiaceae</taxon>
        <taxon>Crossiella</taxon>
    </lineage>
</organism>
<reference evidence="9 10" key="1">
    <citation type="submission" date="2020-08" db="EMBL/GenBank/DDBJ databases">
        <title>Sequencing the genomes of 1000 actinobacteria strains.</title>
        <authorList>
            <person name="Klenk H.-P."/>
        </authorList>
    </citation>
    <scope>NUCLEOTIDE SEQUENCE [LARGE SCALE GENOMIC DNA]</scope>
    <source>
        <strain evidence="9 10">DSM 44230</strain>
    </source>
</reference>
<evidence type="ECO:0000256" key="4">
    <source>
        <dbReference type="ARBA" id="ARBA00022692"/>
    </source>
</evidence>
<feature type="transmembrane region" description="Helical" evidence="7">
    <location>
        <begin position="175"/>
        <end position="199"/>
    </location>
</feature>
<comment type="similarity">
    <text evidence="7">Belongs to the binding-protein-dependent transport system permease family.</text>
</comment>
<evidence type="ECO:0000313" key="9">
    <source>
        <dbReference type="EMBL" id="MBB4676833.1"/>
    </source>
</evidence>
<dbReference type="CDD" id="cd06261">
    <property type="entry name" value="TM_PBP2"/>
    <property type="match status" value="1"/>
</dbReference>
<feature type="transmembrane region" description="Helical" evidence="7">
    <location>
        <begin position="96"/>
        <end position="123"/>
    </location>
</feature>
<keyword evidence="3" id="KW-1003">Cell membrane</keyword>
<protein>
    <submittedName>
        <fullName evidence="9">Multiple sugar transport system permease protein</fullName>
    </submittedName>
</protein>
<dbReference type="InterPro" id="IPR000515">
    <property type="entry name" value="MetI-like"/>
</dbReference>
<dbReference type="PANTHER" id="PTHR43005:SF1">
    <property type="entry name" value="SPERMIDINE_PUTRESCINE TRANSPORT SYSTEM PERMEASE PROTEIN"/>
    <property type="match status" value="1"/>
</dbReference>
<dbReference type="PANTHER" id="PTHR43005">
    <property type="entry name" value="BLR7065 PROTEIN"/>
    <property type="match status" value="1"/>
</dbReference>
<feature type="transmembrane region" description="Helical" evidence="7">
    <location>
        <begin position="38"/>
        <end position="62"/>
    </location>
</feature>
<dbReference type="GO" id="GO:0005886">
    <property type="term" value="C:plasma membrane"/>
    <property type="evidence" value="ECO:0007669"/>
    <property type="project" value="UniProtKB-SubCell"/>
</dbReference>
<accession>A0A7W7CBI2</accession>
<dbReference type="Gene3D" id="1.10.3720.10">
    <property type="entry name" value="MetI-like"/>
    <property type="match status" value="1"/>
</dbReference>
<keyword evidence="2 7" id="KW-0813">Transport</keyword>
<dbReference type="Proteomes" id="UP000533598">
    <property type="component" value="Unassembled WGS sequence"/>
</dbReference>
<dbReference type="AlphaFoldDB" id="A0A7W7CBI2"/>
<feature type="domain" description="ABC transmembrane type-1" evidence="8">
    <location>
        <begin position="97"/>
        <end position="304"/>
    </location>
</feature>
<evidence type="ECO:0000256" key="5">
    <source>
        <dbReference type="ARBA" id="ARBA00022989"/>
    </source>
</evidence>
<comment type="subcellular location">
    <subcellularLocation>
        <location evidence="1 7">Cell membrane</location>
        <topology evidence="1 7">Multi-pass membrane protein</topology>
    </subcellularLocation>
</comment>
<name>A0A7W7CBI2_9PSEU</name>
<keyword evidence="10" id="KW-1185">Reference proteome</keyword>
<feature type="transmembrane region" description="Helical" evidence="7">
    <location>
        <begin position="135"/>
        <end position="155"/>
    </location>
</feature>
<dbReference type="PROSITE" id="PS50928">
    <property type="entry name" value="ABC_TM1"/>
    <property type="match status" value="1"/>
</dbReference>
<evidence type="ECO:0000256" key="2">
    <source>
        <dbReference type="ARBA" id="ARBA00022448"/>
    </source>
</evidence>
<evidence type="ECO:0000256" key="1">
    <source>
        <dbReference type="ARBA" id="ARBA00004651"/>
    </source>
</evidence>
<gene>
    <name evidence="9" type="ORF">HNR67_002951</name>
</gene>
<sequence>MSTPVDLTPAAESTVDTPSRRGRIADVAGLGVGRAVAFVLPALALIALFLVFPALWTLYIGITDYQLTGPAAANPQVIGIGNFLTALGDTLFRNSLWLTVLFVLGSAVIGQNLLGFGLAWLLRGARPWLRRLTESLVLLAWILPSTVVAFLWFAVLDRDGGTLNLLLGTEGTAWLVRYPLISIILFNIWRGTAFSMLLYSSALAAVPPSQLETAKLVGASGWQTVRDVVFPHIRGHVLTNTLLISLWTANDFTPFLLTAGGPNHASETLPVFIYRQALEGGQLGYASAISLLLLVANLVVAGLYLRLLRRRS</sequence>
<proteinExistence type="inferred from homology"/>
<dbReference type="EMBL" id="JACHMH010000001">
    <property type="protein sequence ID" value="MBB4676833.1"/>
    <property type="molecule type" value="Genomic_DNA"/>
</dbReference>
<feature type="transmembrane region" description="Helical" evidence="7">
    <location>
        <begin position="283"/>
        <end position="305"/>
    </location>
</feature>
<evidence type="ECO:0000313" key="10">
    <source>
        <dbReference type="Proteomes" id="UP000533598"/>
    </source>
</evidence>
<dbReference type="RefSeq" id="WP_185002609.1">
    <property type="nucleotide sequence ID" value="NZ_BAAAUI010000012.1"/>
</dbReference>
<evidence type="ECO:0000256" key="7">
    <source>
        <dbReference type="RuleBase" id="RU363032"/>
    </source>
</evidence>
<comment type="caution">
    <text evidence="9">The sequence shown here is derived from an EMBL/GenBank/DDBJ whole genome shotgun (WGS) entry which is preliminary data.</text>
</comment>
<evidence type="ECO:0000256" key="6">
    <source>
        <dbReference type="ARBA" id="ARBA00023136"/>
    </source>
</evidence>